<evidence type="ECO:0000256" key="1">
    <source>
        <dbReference type="SAM" id="Coils"/>
    </source>
</evidence>
<keyword evidence="4" id="KW-1185">Reference proteome</keyword>
<feature type="region of interest" description="Disordered" evidence="2">
    <location>
        <begin position="74"/>
        <end position="119"/>
    </location>
</feature>
<proteinExistence type="predicted"/>
<reference evidence="3 4" key="1">
    <citation type="journal article" date="2013" name="Curr. Biol.">
        <title>The Genome of the Foraminiferan Reticulomyxa filosa.</title>
        <authorList>
            <person name="Glockner G."/>
            <person name="Hulsmann N."/>
            <person name="Schleicher M."/>
            <person name="Noegel A.A."/>
            <person name="Eichinger L."/>
            <person name="Gallinger C."/>
            <person name="Pawlowski J."/>
            <person name="Sierra R."/>
            <person name="Euteneuer U."/>
            <person name="Pillet L."/>
            <person name="Moustafa A."/>
            <person name="Platzer M."/>
            <person name="Groth M."/>
            <person name="Szafranski K."/>
            <person name="Schliwa M."/>
        </authorList>
    </citation>
    <scope>NUCLEOTIDE SEQUENCE [LARGE SCALE GENOMIC DNA]</scope>
</reference>
<evidence type="ECO:0000256" key="2">
    <source>
        <dbReference type="SAM" id="MobiDB-lite"/>
    </source>
</evidence>
<keyword evidence="1" id="KW-0175">Coiled coil</keyword>
<feature type="non-terminal residue" evidence="3">
    <location>
        <position position="1"/>
    </location>
</feature>
<dbReference type="EMBL" id="ASPP01023930">
    <property type="protein sequence ID" value="ETO09734.1"/>
    <property type="molecule type" value="Genomic_DNA"/>
</dbReference>
<feature type="coiled-coil region" evidence="1">
    <location>
        <begin position="10"/>
        <end position="51"/>
    </location>
</feature>
<protein>
    <submittedName>
        <fullName evidence="3">Uncharacterized protein</fullName>
    </submittedName>
</protein>
<evidence type="ECO:0000313" key="4">
    <source>
        <dbReference type="Proteomes" id="UP000023152"/>
    </source>
</evidence>
<organism evidence="3 4">
    <name type="scientific">Reticulomyxa filosa</name>
    <dbReference type="NCBI Taxonomy" id="46433"/>
    <lineage>
        <taxon>Eukaryota</taxon>
        <taxon>Sar</taxon>
        <taxon>Rhizaria</taxon>
        <taxon>Retaria</taxon>
        <taxon>Foraminifera</taxon>
        <taxon>Monothalamids</taxon>
        <taxon>Reticulomyxidae</taxon>
        <taxon>Reticulomyxa</taxon>
    </lineage>
</organism>
<comment type="caution">
    <text evidence="3">The sequence shown here is derived from an EMBL/GenBank/DDBJ whole genome shotgun (WGS) entry which is preliminary data.</text>
</comment>
<accession>X6M732</accession>
<evidence type="ECO:0000313" key="3">
    <source>
        <dbReference type="EMBL" id="ETO09734.1"/>
    </source>
</evidence>
<name>X6M732_RETFI</name>
<dbReference type="Proteomes" id="UP000023152">
    <property type="component" value="Unassembled WGS sequence"/>
</dbReference>
<feature type="compositionally biased region" description="Polar residues" evidence="2">
    <location>
        <begin position="74"/>
        <end position="98"/>
    </location>
</feature>
<sequence length="155" mass="18028">LQISIEKAHLHEISEQQQKFEQELLKLNQLLNEERLRLQKIENEKIILEKQQFKSQQENDSLKQQINIYQQTTSNTIEESHNNNNKQTTSNTDETQPLLQREDSNKKRKPRNSDSFANRVETESGQSWCCGIVCCSATFGISCNDKNKQSKTDSN</sequence>
<dbReference type="AlphaFoldDB" id="X6M732"/>
<gene>
    <name evidence="3" type="ORF">RFI_27644</name>
</gene>